<name>A0A2S9IGF4_9GAMM</name>
<feature type="compositionally biased region" description="Polar residues" evidence="1">
    <location>
        <begin position="38"/>
        <end position="49"/>
    </location>
</feature>
<comment type="caution">
    <text evidence="2">The sequence shown here is derived from an EMBL/GenBank/DDBJ whole genome shotgun (WGS) entry which is preliminary data.</text>
</comment>
<accession>A0A2S9IGF4</accession>
<organism evidence="2 3">
    <name type="scientific">Pantoea coffeiphila</name>
    <dbReference type="NCBI Taxonomy" id="1465635"/>
    <lineage>
        <taxon>Bacteria</taxon>
        <taxon>Pseudomonadati</taxon>
        <taxon>Pseudomonadota</taxon>
        <taxon>Gammaproteobacteria</taxon>
        <taxon>Enterobacterales</taxon>
        <taxon>Erwiniaceae</taxon>
        <taxon>Pantoea</taxon>
    </lineage>
</organism>
<proteinExistence type="predicted"/>
<dbReference type="EMBL" id="PDET01000002">
    <property type="protein sequence ID" value="PRD16870.1"/>
    <property type="molecule type" value="Genomic_DNA"/>
</dbReference>
<dbReference type="AlphaFoldDB" id="A0A2S9IGF4"/>
<gene>
    <name evidence="2" type="ORF">CQW29_04175</name>
</gene>
<sequence>MARAGRPLQAGPEGTKPQPKAPQSGARTARKPQRPGLNHQSTQQHSNTVPAPPLSHAKKTAIPKRDSGFKLH</sequence>
<evidence type="ECO:0000313" key="2">
    <source>
        <dbReference type="EMBL" id="PRD16870.1"/>
    </source>
</evidence>
<evidence type="ECO:0000256" key="1">
    <source>
        <dbReference type="SAM" id="MobiDB-lite"/>
    </source>
</evidence>
<dbReference type="Proteomes" id="UP000239181">
    <property type="component" value="Unassembled WGS sequence"/>
</dbReference>
<evidence type="ECO:0000313" key="3">
    <source>
        <dbReference type="Proteomes" id="UP000239181"/>
    </source>
</evidence>
<feature type="compositionally biased region" description="Basic and acidic residues" evidence="1">
    <location>
        <begin position="63"/>
        <end position="72"/>
    </location>
</feature>
<protein>
    <submittedName>
        <fullName evidence="2">Uncharacterized protein</fullName>
    </submittedName>
</protein>
<keyword evidence="3" id="KW-1185">Reference proteome</keyword>
<feature type="region of interest" description="Disordered" evidence="1">
    <location>
        <begin position="1"/>
        <end position="72"/>
    </location>
</feature>
<reference evidence="2 3" key="1">
    <citation type="submission" date="2017-10" db="EMBL/GenBank/DDBJ databases">
        <title>Draft genome of two endophytic bacteria isolated from 'guarana' Paullinia cupana (Mart.) Ducke.</title>
        <authorList>
            <person name="Siqueira K.A."/>
            <person name="Liotti R.G."/>
            <person name="Mendes T.A."/>
            <person name="Soares M.A."/>
        </authorList>
    </citation>
    <scope>NUCLEOTIDE SEQUENCE [LARGE SCALE GENOMIC DNA]</scope>
    <source>
        <strain evidence="2 3">342</strain>
    </source>
</reference>